<evidence type="ECO:0000256" key="1">
    <source>
        <dbReference type="SAM" id="Phobius"/>
    </source>
</evidence>
<name>A0A223D2W0_9BACL</name>
<dbReference type="InterPro" id="IPR018730">
    <property type="entry name" value="DUF2273"/>
</dbReference>
<dbReference type="Proteomes" id="UP000214688">
    <property type="component" value="Chromosome"/>
</dbReference>
<sequence length="75" mass="8635">MDKWLKLYDALTGNLKLLGTAIGVLLGLIFLIFGLIKTIFFVLFVIGGFYVGKKLEEREDWRDVIEKIMPDKSRD</sequence>
<accession>A0A223D2W0</accession>
<proteinExistence type="predicted"/>
<reference evidence="2 3" key="1">
    <citation type="journal article" date="2015" name="Int. J. Syst. Evol. Microbiol.">
        <title>Tumebacillus algifaecis sp. nov., isolated from decomposing algal scum.</title>
        <authorList>
            <person name="Wu Y.F."/>
            <person name="Zhang B."/>
            <person name="Xing P."/>
            <person name="Wu Q.L."/>
            <person name="Liu S.J."/>
        </authorList>
    </citation>
    <scope>NUCLEOTIDE SEQUENCE [LARGE SCALE GENOMIC DNA]</scope>
    <source>
        <strain evidence="2 3">THMBR28</strain>
    </source>
</reference>
<dbReference type="EMBL" id="CP022657">
    <property type="protein sequence ID" value="ASS75942.1"/>
    <property type="molecule type" value="Genomic_DNA"/>
</dbReference>
<keyword evidence="1" id="KW-0812">Transmembrane</keyword>
<evidence type="ECO:0000313" key="3">
    <source>
        <dbReference type="Proteomes" id="UP000214688"/>
    </source>
</evidence>
<feature type="transmembrane region" description="Helical" evidence="1">
    <location>
        <begin position="20"/>
        <end position="52"/>
    </location>
</feature>
<evidence type="ECO:0008006" key="4">
    <source>
        <dbReference type="Google" id="ProtNLM"/>
    </source>
</evidence>
<dbReference type="Pfam" id="PF10031">
    <property type="entry name" value="DUF2273"/>
    <property type="match status" value="1"/>
</dbReference>
<keyword evidence="3" id="KW-1185">Reference proteome</keyword>
<dbReference type="OrthoDB" id="1798631at2"/>
<dbReference type="AlphaFoldDB" id="A0A223D2W0"/>
<evidence type="ECO:0000313" key="2">
    <source>
        <dbReference type="EMBL" id="ASS75942.1"/>
    </source>
</evidence>
<keyword evidence="1" id="KW-0472">Membrane</keyword>
<protein>
    <recommendedName>
        <fullName evidence="4">DUF2273 domain-containing protein</fullName>
    </recommendedName>
</protein>
<dbReference type="KEGG" id="tab:CIG75_13895"/>
<dbReference type="RefSeq" id="WP_094237180.1">
    <property type="nucleotide sequence ID" value="NZ_CP022657.1"/>
</dbReference>
<keyword evidence="1" id="KW-1133">Transmembrane helix</keyword>
<gene>
    <name evidence="2" type="ORF">CIG75_13895</name>
</gene>
<organism evidence="2 3">
    <name type="scientific">Tumebacillus algifaecis</name>
    <dbReference type="NCBI Taxonomy" id="1214604"/>
    <lineage>
        <taxon>Bacteria</taxon>
        <taxon>Bacillati</taxon>
        <taxon>Bacillota</taxon>
        <taxon>Bacilli</taxon>
        <taxon>Bacillales</taxon>
        <taxon>Alicyclobacillaceae</taxon>
        <taxon>Tumebacillus</taxon>
    </lineage>
</organism>